<dbReference type="SUPFAM" id="SSF54529">
    <property type="entry name" value="Mitochondrial glycoprotein MAM33-like"/>
    <property type="match status" value="1"/>
</dbReference>
<reference evidence="2" key="1">
    <citation type="journal article" date="2014" name="Proc. Natl. Acad. Sci. U.S.A.">
        <title>Extensive sampling of basidiomycete genomes demonstrates inadequacy of the white-rot/brown-rot paradigm for wood decay fungi.</title>
        <authorList>
            <person name="Riley R."/>
            <person name="Salamov A.A."/>
            <person name="Brown D.W."/>
            <person name="Nagy L.G."/>
            <person name="Floudas D."/>
            <person name="Held B.W."/>
            <person name="Levasseur A."/>
            <person name="Lombard V."/>
            <person name="Morin E."/>
            <person name="Otillar R."/>
            <person name="Lindquist E.A."/>
            <person name="Sun H."/>
            <person name="LaButti K.M."/>
            <person name="Schmutz J."/>
            <person name="Jabbour D."/>
            <person name="Luo H."/>
            <person name="Baker S.E."/>
            <person name="Pisabarro A.G."/>
            <person name="Walton J.D."/>
            <person name="Blanchette R.A."/>
            <person name="Henrissat B."/>
            <person name="Martin F."/>
            <person name="Cullen D."/>
            <person name="Hibbett D.S."/>
            <person name="Grigoriev I.V."/>
        </authorList>
    </citation>
    <scope>NUCLEOTIDE SEQUENCE [LARGE SCALE GENOMIC DNA]</scope>
    <source>
        <strain evidence="2">FD-172 SS1</strain>
    </source>
</reference>
<dbReference type="GO" id="GO:0042256">
    <property type="term" value="P:cytosolic ribosome assembly"/>
    <property type="evidence" value="ECO:0007669"/>
    <property type="project" value="TreeGrafter"/>
</dbReference>
<dbReference type="PANTHER" id="PTHR10826:SF1">
    <property type="entry name" value="COMPLEMENT COMPONENT 1 Q SUBCOMPONENT-BINDING PROTEIN, MITOCHONDRIAL"/>
    <property type="match status" value="1"/>
</dbReference>
<accession>A0A067M0Q6</accession>
<dbReference type="AlphaFoldDB" id="A0A067M0Q6"/>
<dbReference type="InParanoid" id="A0A067M0Q6"/>
<evidence type="ECO:0008006" key="3">
    <source>
        <dbReference type="Google" id="ProtNLM"/>
    </source>
</evidence>
<evidence type="ECO:0000313" key="2">
    <source>
        <dbReference type="Proteomes" id="UP000027195"/>
    </source>
</evidence>
<evidence type="ECO:0000313" key="1">
    <source>
        <dbReference type="EMBL" id="KDQ09144.1"/>
    </source>
</evidence>
<protein>
    <recommendedName>
        <fullName evidence="3">Mitochondrial glyco protein</fullName>
    </recommendedName>
</protein>
<dbReference type="OrthoDB" id="278212at2759"/>
<dbReference type="GO" id="GO:0005759">
    <property type="term" value="C:mitochondrial matrix"/>
    <property type="evidence" value="ECO:0007669"/>
    <property type="project" value="InterPro"/>
</dbReference>
<proteinExistence type="predicted"/>
<dbReference type="InterPro" id="IPR003428">
    <property type="entry name" value="MAM33"/>
</dbReference>
<keyword evidence="2" id="KW-1185">Reference proteome</keyword>
<dbReference type="FunCoup" id="A0A067M0Q6">
    <property type="interactions" value="108"/>
</dbReference>
<dbReference type="PANTHER" id="PTHR10826">
    <property type="entry name" value="COMPLEMENT COMPONENT 1"/>
    <property type="match status" value="1"/>
</dbReference>
<dbReference type="EMBL" id="KL198082">
    <property type="protein sequence ID" value="KDQ09144.1"/>
    <property type="molecule type" value="Genomic_DNA"/>
</dbReference>
<sequence>MSLRSLRAITGPLRVLAASRSTAARAAPRISSALAPRAFMNAQPVRAFSLTPYVRGSGETDVSLSGTLEAEIQYEKEAGYESVPEFVKEFTKAGVWTIDDATGHDEVTLKRSFGNETISVVFSIADIDTPQSETEGEEAEDEASVSYPVRCSITISKPKNAPGALSIDTLAQEGSFVIENIAYYNDASLATDLTAEADWKRRGLYIGPQFDHLDVGVQEEFEKFLDERGINSTVALFVPEYAAHKEQREYMKWLESVKSFIDV</sequence>
<dbReference type="Gene3D" id="3.10.280.10">
    <property type="entry name" value="Mitochondrial glycoprotein"/>
    <property type="match status" value="1"/>
</dbReference>
<gene>
    <name evidence="1" type="ORF">BOTBODRAFT_37383</name>
</gene>
<dbReference type="STRING" id="930990.A0A067M0Q6"/>
<organism evidence="1 2">
    <name type="scientific">Botryobasidium botryosum (strain FD-172 SS1)</name>
    <dbReference type="NCBI Taxonomy" id="930990"/>
    <lineage>
        <taxon>Eukaryota</taxon>
        <taxon>Fungi</taxon>
        <taxon>Dikarya</taxon>
        <taxon>Basidiomycota</taxon>
        <taxon>Agaricomycotina</taxon>
        <taxon>Agaricomycetes</taxon>
        <taxon>Cantharellales</taxon>
        <taxon>Botryobasidiaceae</taxon>
        <taxon>Botryobasidium</taxon>
    </lineage>
</organism>
<name>A0A067M0Q6_BOTB1</name>
<dbReference type="Proteomes" id="UP000027195">
    <property type="component" value="Unassembled WGS sequence"/>
</dbReference>
<dbReference type="InterPro" id="IPR036561">
    <property type="entry name" value="MAM33_sf"/>
</dbReference>
<dbReference type="HOGENOM" id="CLU_072692_0_0_1"/>
<dbReference type="Pfam" id="PF02330">
    <property type="entry name" value="MAM33"/>
    <property type="match status" value="1"/>
</dbReference>